<evidence type="ECO:0000256" key="6">
    <source>
        <dbReference type="ARBA" id="ARBA00022840"/>
    </source>
</evidence>
<dbReference type="GeneID" id="7841385"/>
<dbReference type="EMBL" id="GG662607">
    <property type="protein sequence ID" value="EAS00951.3"/>
    <property type="molecule type" value="Genomic_DNA"/>
</dbReference>
<dbReference type="NCBIfam" id="TIGR01494">
    <property type="entry name" value="ATPase_P-type"/>
    <property type="match status" value="1"/>
</dbReference>
<evidence type="ECO:0000256" key="7">
    <source>
        <dbReference type="ARBA" id="ARBA00022842"/>
    </source>
</evidence>
<dbReference type="GO" id="GO:0016020">
    <property type="term" value="C:membrane"/>
    <property type="evidence" value="ECO:0007669"/>
    <property type="project" value="UniProtKB-SubCell"/>
</dbReference>
<gene>
    <name evidence="12" type="ORF">TTHERM_00923160</name>
</gene>
<name>Q23WM9_TETTS</name>
<dbReference type="SUPFAM" id="SSF81665">
    <property type="entry name" value="Calcium ATPase, transmembrane domain M"/>
    <property type="match status" value="1"/>
</dbReference>
<dbReference type="RefSeq" id="XP_001021196.3">
    <property type="nucleotide sequence ID" value="XM_001021196.3"/>
</dbReference>
<dbReference type="GO" id="GO:0019829">
    <property type="term" value="F:ATPase-coupled monoatomic cation transmembrane transporter activity"/>
    <property type="evidence" value="ECO:0007669"/>
    <property type="project" value="TreeGrafter"/>
</dbReference>
<dbReference type="SUPFAM" id="SSF56784">
    <property type="entry name" value="HAD-like"/>
    <property type="match status" value="1"/>
</dbReference>
<keyword evidence="9 11" id="KW-1133">Transmembrane helix</keyword>
<dbReference type="PROSITE" id="PS00154">
    <property type="entry name" value="ATPASE_E1_E2"/>
    <property type="match status" value="1"/>
</dbReference>
<dbReference type="KEGG" id="tet:TTHERM_00923160"/>
<keyword evidence="8" id="KW-1278">Translocase</keyword>
<dbReference type="Pfam" id="PF13246">
    <property type="entry name" value="Cation_ATPase"/>
    <property type="match status" value="1"/>
</dbReference>
<dbReference type="Gene3D" id="1.20.1110.10">
    <property type="entry name" value="Calcium-transporting ATPase, transmembrane domain"/>
    <property type="match status" value="1"/>
</dbReference>
<evidence type="ECO:0000256" key="2">
    <source>
        <dbReference type="ARBA" id="ARBA00022553"/>
    </source>
</evidence>
<dbReference type="InterPro" id="IPR036412">
    <property type="entry name" value="HAD-like_sf"/>
</dbReference>
<dbReference type="SFLD" id="SFLDG00002">
    <property type="entry name" value="C1.7:_P-type_atpase_like"/>
    <property type="match status" value="1"/>
</dbReference>
<organism evidence="12 13">
    <name type="scientific">Tetrahymena thermophila (strain SB210)</name>
    <dbReference type="NCBI Taxonomy" id="312017"/>
    <lineage>
        <taxon>Eukaryota</taxon>
        <taxon>Sar</taxon>
        <taxon>Alveolata</taxon>
        <taxon>Ciliophora</taxon>
        <taxon>Intramacronucleata</taxon>
        <taxon>Oligohymenophorea</taxon>
        <taxon>Hymenostomatida</taxon>
        <taxon>Tetrahymenina</taxon>
        <taxon>Tetrahymenidae</taxon>
        <taxon>Tetrahymena</taxon>
    </lineage>
</organism>
<dbReference type="HOGENOM" id="CLU_001828_0_0_1"/>
<evidence type="ECO:0000256" key="10">
    <source>
        <dbReference type="ARBA" id="ARBA00023136"/>
    </source>
</evidence>
<comment type="subcellular location">
    <subcellularLocation>
        <location evidence="1">Membrane</location>
        <topology evidence="1">Multi-pass membrane protein</topology>
    </subcellularLocation>
</comment>
<evidence type="ECO:0000256" key="5">
    <source>
        <dbReference type="ARBA" id="ARBA00022741"/>
    </source>
</evidence>
<dbReference type="SFLD" id="SFLDF00027">
    <property type="entry name" value="p-type_atpase"/>
    <property type="match status" value="1"/>
</dbReference>
<dbReference type="eggNOG" id="KOG0208">
    <property type="taxonomic scope" value="Eukaryota"/>
</dbReference>
<keyword evidence="3 11" id="KW-0812">Transmembrane</keyword>
<protein>
    <submittedName>
        <fullName evidence="12">ATPase, P-type (Transporting), HAD superfamily, protein</fullName>
    </submittedName>
</protein>
<dbReference type="GO" id="GO:0005524">
    <property type="term" value="F:ATP binding"/>
    <property type="evidence" value="ECO:0007669"/>
    <property type="project" value="UniProtKB-KW"/>
</dbReference>
<proteinExistence type="predicted"/>
<evidence type="ECO:0000256" key="9">
    <source>
        <dbReference type="ARBA" id="ARBA00022989"/>
    </source>
</evidence>
<evidence type="ECO:0000313" key="12">
    <source>
        <dbReference type="EMBL" id="EAS00951.3"/>
    </source>
</evidence>
<reference evidence="13" key="1">
    <citation type="journal article" date="2006" name="PLoS Biol.">
        <title>Macronuclear genome sequence of the ciliate Tetrahymena thermophila, a model eukaryote.</title>
        <authorList>
            <person name="Eisen J.A."/>
            <person name="Coyne R.S."/>
            <person name="Wu M."/>
            <person name="Wu D."/>
            <person name="Thiagarajan M."/>
            <person name="Wortman J.R."/>
            <person name="Badger J.H."/>
            <person name="Ren Q."/>
            <person name="Amedeo P."/>
            <person name="Jones K.M."/>
            <person name="Tallon L.J."/>
            <person name="Delcher A.L."/>
            <person name="Salzberg S.L."/>
            <person name="Silva J.C."/>
            <person name="Haas B.J."/>
            <person name="Majoros W.H."/>
            <person name="Farzad M."/>
            <person name="Carlton J.M."/>
            <person name="Smith R.K. Jr."/>
            <person name="Garg J."/>
            <person name="Pearlman R.E."/>
            <person name="Karrer K.M."/>
            <person name="Sun L."/>
            <person name="Manning G."/>
            <person name="Elde N.C."/>
            <person name="Turkewitz A.P."/>
            <person name="Asai D.J."/>
            <person name="Wilkes D.E."/>
            <person name="Wang Y."/>
            <person name="Cai H."/>
            <person name="Collins K."/>
            <person name="Stewart B.A."/>
            <person name="Lee S.R."/>
            <person name="Wilamowska K."/>
            <person name="Weinberg Z."/>
            <person name="Ruzzo W.L."/>
            <person name="Wloga D."/>
            <person name="Gaertig J."/>
            <person name="Frankel J."/>
            <person name="Tsao C.-C."/>
            <person name="Gorovsky M.A."/>
            <person name="Keeling P.J."/>
            <person name="Waller R.F."/>
            <person name="Patron N.J."/>
            <person name="Cherry J.M."/>
            <person name="Stover N.A."/>
            <person name="Krieger C.J."/>
            <person name="del Toro C."/>
            <person name="Ryder H.F."/>
            <person name="Williamson S.C."/>
            <person name="Barbeau R.A."/>
            <person name="Hamilton E.P."/>
            <person name="Orias E."/>
        </authorList>
    </citation>
    <scope>NUCLEOTIDE SEQUENCE [LARGE SCALE GENOMIC DNA]</scope>
    <source>
        <strain evidence="13">SB210</strain>
    </source>
</reference>
<dbReference type="InterPro" id="IPR023298">
    <property type="entry name" value="ATPase_P-typ_TM_dom_sf"/>
</dbReference>
<evidence type="ECO:0000256" key="1">
    <source>
        <dbReference type="ARBA" id="ARBA00004141"/>
    </source>
</evidence>
<keyword evidence="6" id="KW-0067">ATP-binding</keyword>
<dbReference type="OrthoDB" id="289856at2759"/>
<dbReference type="PRINTS" id="PR00119">
    <property type="entry name" value="CATATPASE"/>
</dbReference>
<keyword evidence="13" id="KW-1185">Reference proteome</keyword>
<dbReference type="PANTHER" id="PTHR45630">
    <property type="entry name" value="CATION-TRANSPORTING ATPASE-RELATED"/>
    <property type="match status" value="1"/>
</dbReference>
<evidence type="ECO:0000256" key="8">
    <source>
        <dbReference type="ARBA" id="ARBA00022967"/>
    </source>
</evidence>
<dbReference type="InterPro" id="IPR001757">
    <property type="entry name" value="P_typ_ATPase"/>
</dbReference>
<feature type="transmembrane region" description="Helical" evidence="11">
    <location>
        <begin position="56"/>
        <end position="80"/>
    </location>
</feature>
<dbReference type="STRING" id="312017.Q23WM9"/>
<sequence length="601" mass="69017">MTNLLIEGTTIVKLEDQETKVLVVRTGFYSFKGQLIRSILFPSSQNFQFFVDGYKLSLFVALVSLIAYLSTVPAFIFTSLPEKIIIFRFFEIIVNSFPPGIPLLILQSIFFSFAKLKKKQILGSDISQAIQAGRVTTICFDKTGTLTENEVDFIGFQQPYSQHVDNENYNRELSCILFKLLSICHQAYEINGTFIGDPIDVKILQFSGWKVQYDVIRNQRFSQYKNERVYCLQVNEFHSECQSMSVIVEDLADQNSKYVFVKGSPESILQKLDHQTDKQQIEYQLNILISQGFRVLAAGYKKVPNREFQNILSLNRSEQEQGISFLCFLIFKNRLKKKTQEITNELNNADYNLKVVSGDNPFTIYNVARDCKLLKSPDKNLLIIDKCNKTKDYFTITEVQKEGLQNVKIFKAENSYEILIQQIKYCTEVYSKGINLCLTGTAQHFLENYKSQSMYSQKTTISFKHIGSLQNNTFDQRLDLFYNFLIRYCQIFARTSPIQKANIIKQLKLNGEIVCMVGDGANDCQAIKEADLGISFTNSDGQFSALFISKNKEIDCVKEILLEGRITLSVASESIKGYIQILALRYFYYCYNILSNDIINL</sequence>
<dbReference type="SFLD" id="SFLDS00003">
    <property type="entry name" value="Haloacid_Dehalogenase"/>
    <property type="match status" value="1"/>
</dbReference>
<dbReference type="Pfam" id="PF00702">
    <property type="entry name" value="Hydrolase"/>
    <property type="match status" value="1"/>
</dbReference>
<evidence type="ECO:0000313" key="13">
    <source>
        <dbReference type="Proteomes" id="UP000009168"/>
    </source>
</evidence>
<evidence type="ECO:0000256" key="3">
    <source>
        <dbReference type="ARBA" id="ARBA00022692"/>
    </source>
</evidence>
<dbReference type="Proteomes" id="UP000009168">
    <property type="component" value="Unassembled WGS sequence"/>
</dbReference>
<keyword evidence="4" id="KW-0479">Metal-binding</keyword>
<accession>Q23WM9</accession>
<dbReference type="InterPro" id="IPR018303">
    <property type="entry name" value="ATPase_P-typ_P_site"/>
</dbReference>
<dbReference type="SUPFAM" id="SSF81660">
    <property type="entry name" value="Metal cation-transporting ATPase, ATP-binding domain N"/>
    <property type="match status" value="1"/>
</dbReference>
<dbReference type="AlphaFoldDB" id="Q23WM9"/>
<dbReference type="Gene3D" id="3.40.50.1000">
    <property type="entry name" value="HAD superfamily/HAD-like"/>
    <property type="match status" value="1"/>
</dbReference>
<dbReference type="InterPro" id="IPR044492">
    <property type="entry name" value="P_typ_ATPase_HD_dom"/>
</dbReference>
<dbReference type="Gene3D" id="3.40.1110.10">
    <property type="entry name" value="Calcium-transporting ATPase, cytoplasmic domain N"/>
    <property type="match status" value="1"/>
</dbReference>
<keyword evidence="2" id="KW-0597">Phosphoprotein</keyword>
<dbReference type="GO" id="GO:0046872">
    <property type="term" value="F:metal ion binding"/>
    <property type="evidence" value="ECO:0007669"/>
    <property type="project" value="UniProtKB-KW"/>
</dbReference>
<keyword evidence="10 11" id="KW-0472">Membrane</keyword>
<evidence type="ECO:0000256" key="11">
    <source>
        <dbReference type="SAM" id="Phobius"/>
    </source>
</evidence>
<keyword evidence="7" id="KW-0460">Magnesium</keyword>
<evidence type="ECO:0000256" key="4">
    <source>
        <dbReference type="ARBA" id="ARBA00022723"/>
    </source>
</evidence>
<dbReference type="InterPro" id="IPR006544">
    <property type="entry name" value="P-type_TPase_V"/>
</dbReference>
<feature type="transmembrane region" description="Helical" evidence="11">
    <location>
        <begin position="92"/>
        <end position="114"/>
    </location>
</feature>
<dbReference type="GO" id="GO:0140358">
    <property type="term" value="F:P-type transmembrane transporter activity"/>
    <property type="evidence" value="ECO:0007669"/>
    <property type="project" value="InterPro"/>
</dbReference>
<dbReference type="PANTHER" id="PTHR45630:SF8">
    <property type="entry name" value="CATION-TRANSPORTING ATPASE"/>
    <property type="match status" value="1"/>
</dbReference>
<dbReference type="InterPro" id="IPR023214">
    <property type="entry name" value="HAD_sf"/>
</dbReference>
<dbReference type="GO" id="GO:0016887">
    <property type="term" value="F:ATP hydrolysis activity"/>
    <property type="evidence" value="ECO:0007669"/>
    <property type="project" value="InterPro"/>
</dbReference>
<dbReference type="InterPro" id="IPR023299">
    <property type="entry name" value="ATPase_P-typ_cyto_dom_N"/>
</dbReference>
<keyword evidence="5" id="KW-0547">Nucleotide-binding</keyword>
<dbReference type="InParanoid" id="Q23WM9"/>